<dbReference type="Proteomes" id="UP000593561">
    <property type="component" value="Unassembled WGS sequence"/>
</dbReference>
<name>A0A7J8TGB3_GOSDV</name>
<reference evidence="2 3" key="1">
    <citation type="journal article" date="2019" name="Genome Biol. Evol.">
        <title>Insights into the evolution of the New World diploid cottons (Gossypium, subgenus Houzingenia) based on genome sequencing.</title>
        <authorList>
            <person name="Grover C.E."/>
            <person name="Arick M.A. 2nd"/>
            <person name="Thrash A."/>
            <person name="Conover J.L."/>
            <person name="Sanders W.S."/>
            <person name="Peterson D.G."/>
            <person name="Frelichowski J.E."/>
            <person name="Scheffler J.A."/>
            <person name="Scheffler B.E."/>
            <person name="Wendel J.F."/>
        </authorList>
    </citation>
    <scope>NUCLEOTIDE SEQUENCE [LARGE SCALE GENOMIC DNA]</scope>
    <source>
        <strain evidence="2">27</strain>
        <tissue evidence="2">Leaf</tissue>
    </source>
</reference>
<feature type="region of interest" description="Disordered" evidence="1">
    <location>
        <begin position="81"/>
        <end position="115"/>
    </location>
</feature>
<comment type="caution">
    <text evidence="2">The sequence shown here is derived from an EMBL/GenBank/DDBJ whole genome shotgun (WGS) entry which is preliminary data.</text>
</comment>
<dbReference type="AlphaFoldDB" id="A0A7J8TGB3"/>
<organism evidence="2 3">
    <name type="scientific">Gossypium davidsonii</name>
    <name type="common">Davidson's cotton</name>
    <name type="synonym">Gossypium klotzschianum subsp. davidsonii</name>
    <dbReference type="NCBI Taxonomy" id="34287"/>
    <lineage>
        <taxon>Eukaryota</taxon>
        <taxon>Viridiplantae</taxon>
        <taxon>Streptophyta</taxon>
        <taxon>Embryophyta</taxon>
        <taxon>Tracheophyta</taxon>
        <taxon>Spermatophyta</taxon>
        <taxon>Magnoliopsida</taxon>
        <taxon>eudicotyledons</taxon>
        <taxon>Gunneridae</taxon>
        <taxon>Pentapetalae</taxon>
        <taxon>rosids</taxon>
        <taxon>malvids</taxon>
        <taxon>Malvales</taxon>
        <taxon>Malvaceae</taxon>
        <taxon>Malvoideae</taxon>
        <taxon>Gossypium</taxon>
    </lineage>
</organism>
<feature type="compositionally biased region" description="Basic and acidic residues" evidence="1">
    <location>
        <begin position="24"/>
        <end position="34"/>
    </location>
</feature>
<accession>A0A7J8TGB3</accession>
<feature type="compositionally biased region" description="Acidic residues" evidence="1">
    <location>
        <begin position="11"/>
        <end position="23"/>
    </location>
</feature>
<feature type="compositionally biased region" description="Acidic residues" evidence="1">
    <location>
        <begin position="84"/>
        <end position="94"/>
    </location>
</feature>
<feature type="non-terminal residue" evidence="2">
    <location>
        <position position="1"/>
    </location>
</feature>
<keyword evidence="3" id="KW-1185">Reference proteome</keyword>
<dbReference type="EMBL" id="JABFAC010248032">
    <property type="protein sequence ID" value="MBA0637217.1"/>
    <property type="molecule type" value="Genomic_DNA"/>
</dbReference>
<proteinExistence type="predicted"/>
<evidence type="ECO:0000256" key="1">
    <source>
        <dbReference type="SAM" id="MobiDB-lite"/>
    </source>
</evidence>
<evidence type="ECO:0000313" key="2">
    <source>
        <dbReference type="EMBL" id="MBA0637217.1"/>
    </source>
</evidence>
<feature type="compositionally biased region" description="Basic and acidic residues" evidence="1">
    <location>
        <begin position="1"/>
        <end position="10"/>
    </location>
</feature>
<gene>
    <name evidence="2" type="ORF">Godav_029033</name>
</gene>
<feature type="region of interest" description="Disordered" evidence="1">
    <location>
        <begin position="1"/>
        <end position="54"/>
    </location>
</feature>
<protein>
    <submittedName>
        <fullName evidence="2">Uncharacterized protein</fullName>
    </submittedName>
</protein>
<sequence length="145" mass="15569">GDVEGVKVNEEGDDEGVESDGEGDLEKVESRSTGEDNDSEVATDEYAGDFATSGGVDNVVDEYAGYFATSDGLDNVAAARSGVEEDGNETEVWDSDEHGSLVGSDEDEKNEDGKKRRSKFLLYNDKLKLSLGMLIKDGKQFKSAI</sequence>
<evidence type="ECO:0000313" key="3">
    <source>
        <dbReference type="Proteomes" id="UP000593561"/>
    </source>
</evidence>
<feature type="compositionally biased region" description="Acidic residues" evidence="1">
    <location>
        <begin position="35"/>
        <end position="47"/>
    </location>
</feature>